<keyword evidence="2 5" id="KW-0812">Transmembrane</keyword>
<dbReference type="AlphaFoldDB" id="A0AAJ7FDH2"/>
<feature type="transmembrane region" description="Helical" evidence="5">
    <location>
        <begin position="78"/>
        <end position="104"/>
    </location>
</feature>
<protein>
    <submittedName>
        <fullName evidence="9">E3 ubiquitin-protein ligase DCST1</fullName>
    </submittedName>
</protein>
<dbReference type="InterPro" id="IPR051856">
    <property type="entry name" value="CSR-E3_Ligase_Protein"/>
</dbReference>
<dbReference type="Pfam" id="PF26037">
    <property type="entry name" value="zf-RING_DCST1_C"/>
    <property type="match status" value="1"/>
</dbReference>
<feature type="transmembrane region" description="Helical" evidence="5">
    <location>
        <begin position="116"/>
        <end position="136"/>
    </location>
</feature>
<evidence type="ECO:0000256" key="1">
    <source>
        <dbReference type="ARBA" id="ARBA00004141"/>
    </source>
</evidence>
<dbReference type="InterPro" id="IPR058842">
    <property type="entry name" value="DCST1_C"/>
</dbReference>
<feature type="domain" description="E3 ubiquitin-protein ligase DCST1-like C-terminal" evidence="7">
    <location>
        <begin position="662"/>
        <end position="707"/>
    </location>
</feature>
<feature type="transmembrane region" description="Helical" evidence="5">
    <location>
        <begin position="560"/>
        <end position="581"/>
    </location>
</feature>
<dbReference type="GeneID" id="107263574"/>
<sequence>MPGLENMNRGGRIAQHLQLKFLRSFAKSCPRLYGLCYDPIGTHKKARAVIGFFLGFFLGVIFYEVIISDLQFDRYTSLALGAVLIVILSIGCAASIQVRCVCLLTIPAFCGRAGRSVLKALVLGYVIAGPIFNLTYNGKEVVRTFACTTQLTHNLTKTRFDLMFKPFQEAIFGIRTDANEVKDTLSSVKDLSSPIVEEIEGEEEMRRINEENDYLDVLQDDTKRSEEIKDKEEKAKSEAKSEGDIYEAQYRAKIEARCEEQMSRGSERCRDMFGEGYDKCYDTVTWIAGWLLCWPMKLTFICNIVQALGGSSICDPDGKIDTGIGEGYAKLKNSKNKLSASLKDAKLQFKVKIPPSIVDVREAGDTAKAVLHDFNVRKQLFDTVMTIIKRCLAFVFLKIIITAQTYHDKYLTDIEFDNIYVTSYFRRIDARRKARGSLTLLPMKKIERAKFVDPYGLKPSKVERANLIGQTGKLILEMVTATTFVLLDRLFYETLDLVRRHAHIEYMQAGRHDMTLDVRGTGMIATMIRSVIKGFNVKKRIKTVVSNEACLPRPNELSNYVLAKIYGTYLGIWIMLLLAAYTQRLRRLICSFFYRKREKRRVLYLYNETLRRRLGYFRFMKGKVRALVRARLLERDMDPWVALRLRYPKFCGWLSFFSCARQKCLICAEPETRKGPKFRRCTTPGCNFVHCPECWRDVGRICFACAKLPDTDSEDYDTQGEF</sequence>
<evidence type="ECO:0000256" key="5">
    <source>
        <dbReference type="SAM" id="Phobius"/>
    </source>
</evidence>
<evidence type="ECO:0000256" key="4">
    <source>
        <dbReference type="ARBA" id="ARBA00023136"/>
    </source>
</evidence>
<evidence type="ECO:0000313" key="8">
    <source>
        <dbReference type="Proteomes" id="UP000694920"/>
    </source>
</evidence>
<evidence type="ECO:0000313" key="9">
    <source>
        <dbReference type="RefSeq" id="XP_015586402.1"/>
    </source>
</evidence>
<comment type="subcellular location">
    <subcellularLocation>
        <location evidence="1">Membrane</location>
        <topology evidence="1">Multi-pass membrane protein</topology>
    </subcellularLocation>
</comment>
<dbReference type="PANTHER" id="PTHR21041:SF17">
    <property type="entry name" value="E3 UBIQUITIN-PROTEIN LIGASE DCST1"/>
    <property type="match status" value="1"/>
</dbReference>
<evidence type="ECO:0000259" key="7">
    <source>
        <dbReference type="Pfam" id="PF26037"/>
    </source>
</evidence>
<dbReference type="PANTHER" id="PTHR21041">
    <property type="entry name" value="DENDRITIC CELL-SPECIFIC TRANSMEMBRANE PROTEIN"/>
    <property type="match status" value="1"/>
</dbReference>
<feature type="domain" description="Dendritic cell-specific transmembrane protein-like" evidence="6">
    <location>
        <begin position="416"/>
        <end position="606"/>
    </location>
</feature>
<dbReference type="Proteomes" id="UP000694920">
    <property type="component" value="Unplaced"/>
</dbReference>
<evidence type="ECO:0000259" key="6">
    <source>
        <dbReference type="Pfam" id="PF07782"/>
    </source>
</evidence>
<gene>
    <name evidence="9" type="primary">LOC107263574</name>
</gene>
<keyword evidence="3 5" id="KW-1133">Transmembrane helix</keyword>
<name>A0AAJ7FDH2_CEPCN</name>
<proteinExistence type="predicted"/>
<reference evidence="9" key="1">
    <citation type="submission" date="2025-08" db="UniProtKB">
        <authorList>
            <consortium name="RefSeq"/>
        </authorList>
    </citation>
    <scope>IDENTIFICATION</scope>
</reference>
<organism evidence="8 9">
    <name type="scientific">Cephus cinctus</name>
    <name type="common">Wheat stem sawfly</name>
    <dbReference type="NCBI Taxonomy" id="211228"/>
    <lineage>
        <taxon>Eukaryota</taxon>
        <taxon>Metazoa</taxon>
        <taxon>Ecdysozoa</taxon>
        <taxon>Arthropoda</taxon>
        <taxon>Hexapoda</taxon>
        <taxon>Insecta</taxon>
        <taxon>Pterygota</taxon>
        <taxon>Neoptera</taxon>
        <taxon>Endopterygota</taxon>
        <taxon>Hymenoptera</taxon>
        <taxon>Cephoidea</taxon>
        <taxon>Cephidae</taxon>
        <taxon>Cephus</taxon>
    </lineage>
</organism>
<dbReference type="GO" id="GO:0016020">
    <property type="term" value="C:membrane"/>
    <property type="evidence" value="ECO:0007669"/>
    <property type="project" value="UniProtKB-SubCell"/>
</dbReference>
<keyword evidence="4 5" id="KW-0472">Membrane</keyword>
<dbReference type="InterPro" id="IPR012858">
    <property type="entry name" value="DC_STAMP-like"/>
</dbReference>
<dbReference type="RefSeq" id="XP_015586402.1">
    <property type="nucleotide sequence ID" value="XM_015730916.2"/>
</dbReference>
<dbReference type="Pfam" id="PF07782">
    <property type="entry name" value="DC_STAMP"/>
    <property type="match status" value="1"/>
</dbReference>
<evidence type="ECO:0000256" key="3">
    <source>
        <dbReference type="ARBA" id="ARBA00022989"/>
    </source>
</evidence>
<dbReference type="KEGG" id="ccin:107263574"/>
<evidence type="ECO:0000256" key="2">
    <source>
        <dbReference type="ARBA" id="ARBA00022692"/>
    </source>
</evidence>
<accession>A0AAJ7FDH2</accession>
<feature type="transmembrane region" description="Helical" evidence="5">
    <location>
        <begin position="48"/>
        <end position="66"/>
    </location>
</feature>
<keyword evidence="8" id="KW-1185">Reference proteome</keyword>